<sequence>MTIVITSKHDGFRRCGIAHSSTAARYPDDFFSEAQLRALSKEPQLILAYEEDEFDQVQDRRDENFQEVDVSKAPGTTQNHQSQTLETSATALGDGVVLPVASVAGNLDSLWDDALLEDRARAVAIEPAATDAALDSLWGDALQEDQAREDAKAQASKPPAKPGKPKATKIEGEAK</sequence>
<dbReference type="GeneID" id="78552731"/>
<reference evidence="3 5" key="1">
    <citation type="submission" date="2016-10" db="EMBL/GenBank/DDBJ databases">
        <authorList>
            <person name="Varghese N."/>
            <person name="Submissions S."/>
        </authorList>
    </citation>
    <scope>NUCLEOTIDE SEQUENCE [LARGE SCALE GENOMIC DNA]</scope>
    <source>
        <strain evidence="3 5">DSM 17835</strain>
    </source>
</reference>
<dbReference type="Proteomes" id="UP000317951">
    <property type="component" value="Unassembled WGS sequence"/>
</dbReference>
<gene>
    <name evidence="4" type="ORF">FIV36_17705</name>
    <name evidence="3" type="ORF">SAMN05216591_1224</name>
</gene>
<keyword evidence="5" id="KW-1185">Reference proteome</keyword>
<dbReference type="Pfam" id="PF17891">
    <property type="entry name" value="FluMu_N"/>
    <property type="match status" value="1"/>
</dbReference>
<feature type="region of interest" description="Disordered" evidence="1">
    <location>
        <begin position="144"/>
        <end position="175"/>
    </location>
</feature>
<dbReference type="RefSeq" id="WP_010564650.1">
    <property type="nucleotide sequence ID" value="NZ_LT629689.1"/>
</dbReference>
<reference evidence="4 6" key="2">
    <citation type="submission" date="2019-06" db="EMBL/GenBank/DDBJ databases">
        <title>Pseudomonas bimorpha sp. nov. isolated from bovine raw milk and skim milk concentrate.</title>
        <authorList>
            <person name="Hofmann K."/>
            <person name="Huptas C."/>
            <person name="Doll E."/>
            <person name="Scherer S."/>
            <person name="Wenning M."/>
        </authorList>
    </citation>
    <scope>NUCLEOTIDE SEQUENCE [LARGE SCALE GENOMIC DNA]</scope>
    <source>
        <strain evidence="4 6">DSM 17835</strain>
    </source>
</reference>
<evidence type="ECO:0000313" key="4">
    <source>
        <dbReference type="EMBL" id="TWS03147.1"/>
    </source>
</evidence>
<protein>
    <recommendedName>
        <fullName evidence="2">Mu-like prophage FluMu N-terminal domain-containing protein</fullName>
    </recommendedName>
</protein>
<dbReference type="EMBL" id="VFET01000014">
    <property type="protein sequence ID" value="TWS03147.1"/>
    <property type="molecule type" value="Genomic_DNA"/>
</dbReference>
<evidence type="ECO:0000313" key="5">
    <source>
        <dbReference type="Proteomes" id="UP000182858"/>
    </source>
</evidence>
<dbReference type="EMBL" id="LT629689">
    <property type="protein sequence ID" value="SDE87057.1"/>
    <property type="molecule type" value="Genomic_DNA"/>
</dbReference>
<accession>A0A5C5QCU6</accession>
<dbReference type="OrthoDB" id="3035975at2"/>
<dbReference type="InterPro" id="IPR041227">
    <property type="entry name" value="FluMu_N"/>
</dbReference>
<evidence type="ECO:0000256" key="1">
    <source>
        <dbReference type="SAM" id="MobiDB-lite"/>
    </source>
</evidence>
<name>A0A5C5QCU6_9PSED</name>
<evidence type="ECO:0000313" key="3">
    <source>
        <dbReference type="EMBL" id="SDE87057.1"/>
    </source>
</evidence>
<dbReference type="SUPFAM" id="SSF160059">
    <property type="entry name" value="PriA/YqbF domain"/>
    <property type="match status" value="1"/>
</dbReference>
<dbReference type="Proteomes" id="UP000182858">
    <property type="component" value="Chromosome I"/>
</dbReference>
<proteinExistence type="predicted"/>
<dbReference type="Gene3D" id="3.40.5.80">
    <property type="match status" value="1"/>
</dbReference>
<organism evidence="4 6">
    <name type="scientific">Pseudomonas extremaustralis</name>
    <dbReference type="NCBI Taxonomy" id="359110"/>
    <lineage>
        <taxon>Bacteria</taxon>
        <taxon>Pseudomonadati</taxon>
        <taxon>Pseudomonadota</taxon>
        <taxon>Gammaproteobacteria</taxon>
        <taxon>Pseudomonadales</taxon>
        <taxon>Pseudomonadaceae</taxon>
        <taxon>Pseudomonas</taxon>
    </lineage>
</organism>
<evidence type="ECO:0000313" key="6">
    <source>
        <dbReference type="Proteomes" id="UP000317951"/>
    </source>
</evidence>
<dbReference type="AlphaFoldDB" id="A0A5C5QCU6"/>
<feature type="domain" description="Mu-like prophage FluMu N-terminal" evidence="2">
    <location>
        <begin position="3"/>
        <end position="46"/>
    </location>
</feature>
<evidence type="ECO:0000259" key="2">
    <source>
        <dbReference type="Pfam" id="PF17891"/>
    </source>
</evidence>